<feature type="region of interest" description="Disordered" evidence="1">
    <location>
        <begin position="600"/>
        <end position="632"/>
    </location>
</feature>
<organism evidence="2 3">
    <name type="scientific">Ignelater luminosus</name>
    <name type="common">Cucubano</name>
    <name type="synonym">Pyrophorus luminosus</name>
    <dbReference type="NCBI Taxonomy" id="2038154"/>
    <lineage>
        <taxon>Eukaryota</taxon>
        <taxon>Metazoa</taxon>
        <taxon>Ecdysozoa</taxon>
        <taxon>Arthropoda</taxon>
        <taxon>Hexapoda</taxon>
        <taxon>Insecta</taxon>
        <taxon>Pterygota</taxon>
        <taxon>Neoptera</taxon>
        <taxon>Endopterygota</taxon>
        <taxon>Coleoptera</taxon>
        <taxon>Polyphaga</taxon>
        <taxon>Elateriformia</taxon>
        <taxon>Elateroidea</taxon>
        <taxon>Elateridae</taxon>
        <taxon>Agrypninae</taxon>
        <taxon>Pyrophorini</taxon>
        <taxon>Ignelater</taxon>
    </lineage>
</organism>
<feature type="region of interest" description="Disordered" evidence="1">
    <location>
        <begin position="799"/>
        <end position="826"/>
    </location>
</feature>
<keyword evidence="3" id="KW-1185">Reference proteome</keyword>
<name>A0A8K0DKZ7_IGNLU</name>
<evidence type="ECO:0000313" key="2">
    <source>
        <dbReference type="EMBL" id="KAF2905256.1"/>
    </source>
</evidence>
<dbReference type="EMBL" id="VTPC01000575">
    <property type="protein sequence ID" value="KAF2905256.1"/>
    <property type="molecule type" value="Genomic_DNA"/>
</dbReference>
<evidence type="ECO:0000256" key="1">
    <source>
        <dbReference type="SAM" id="MobiDB-lite"/>
    </source>
</evidence>
<dbReference type="InterPro" id="IPR029063">
    <property type="entry name" value="SAM-dependent_MTases_sf"/>
</dbReference>
<dbReference type="AlphaFoldDB" id="A0A8K0DKZ7"/>
<proteinExistence type="predicted"/>
<reference evidence="2" key="1">
    <citation type="submission" date="2019-08" db="EMBL/GenBank/DDBJ databases">
        <title>The genome of the North American firefly Photinus pyralis.</title>
        <authorList>
            <consortium name="Photinus pyralis genome working group"/>
            <person name="Fallon T.R."/>
            <person name="Sander Lower S.E."/>
            <person name="Weng J.-K."/>
        </authorList>
    </citation>
    <scope>NUCLEOTIDE SEQUENCE</scope>
    <source>
        <strain evidence="2">TRF0915ILg1</strain>
        <tissue evidence="2">Whole body</tissue>
    </source>
</reference>
<comment type="caution">
    <text evidence="2">The sequence shown here is derived from an EMBL/GenBank/DDBJ whole genome shotgun (WGS) entry which is preliminary data.</text>
</comment>
<evidence type="ECO:0000313" key="3">
    <source>
        <dbReference type="Proteomes" id="UP000801492"/>
    </source>
</evidence>
<accession>A0A8K0DKZ7</accession>
<dbReference type="PANTHER" id="PTHR14663:SF2">
    <property type="entry name" value="METHYLTRANSFERASE NSUN7-RELATED"/>
    <property type="match status" value="1"/>
</dbReference>
<feature type="compositionally biased region" description="Basic residues" evidence="1">
    <location>
        <begin position="609"/>
        <end position="620"/>
    </location>
</feature>
<protein>
    <recommendedName>
        <fullName evidence="4">Methyltransferase NSUN7</fullName>
    </recommendedName>
</protein>
<dbReference type="OrthoDB" id="6817893at2759"/>
<dbReference type="InterPro" id="IPR042620">
    <property type="entry name" value="NSUN7"/>
</dbReference>
<dbReference type="Gene3D" id="3.40.50.150">
    <property type="entry name" value="Vaccinia Virus protein VP39"/>
    <property type="match status" value="1"/>
</dbReference>
<sequence>MPVPWREEEVVQMHHWNIVPKTTKIHKCCPEAERLAKKEINLGPTPITWTVSDIAKAARLLSTPPLKTNFEDEQEMRRVYTLIYDTFRYKGILNQALNDIAFYQLYPELQEVSTRVWLLFFDLYHRSFRKREPAVIDIVTKLFEQSGLTHAEDALWTQRVKLAAAVARLRIKNSALRLSELLPKHLRDERVSCQAQTCPVTCWINTNKVKSEEEIISTLEKSLKLKLLDKAKQLEPECYKWDTLCPNFISFHSSMRNSLAKSPLIQKHKLVVQDRSFCLGPATFGKIILDLELAGTVVQSHVNSPRTTAYLATLLSQNSKIKNLLVFGAGSRKEEYESYFQELGMTNVSIYSEKLIDIPPDSNCLERAIAVFATPPNSYSAVADPIDLVCSRGGDLSMLEILTESEITEEGKERVARILEEQRKTLKFAMSRPQIQVVLYETHSELEVENDAMVQKALKEINKLAKLKHAALQGKLRVPSSHSDLLMQEVKEINNNENIKLEIIASEDSVVSSASKRHSVASKVSVESGEMFDKMYKDVVVPNCDLFDKPQLPDLCPNSECCLKLQDEGCYLALLQRKEVIRLDNKYMIQMAEVRGLFGSNSNTSGRTKGSRGSKSKKQEKRPASPAPVKTKRKTKYIEFDRIAAPTLASLRHAYNSSSNGEVHNCPRHYREEDESLYKAMELLKNAAKGVRDIAREWEEYKRAALEKELEAAAEESDPEATTDCSESEDFQEDIFSLDILKNLTQSNDNLKDLISSRLPYKSIKHKFPSYGWKFFVERNNVMIDNPFDESLELSSDNSKCAGLRSRSDSRNSSSKQRKRHLSPAEIVERVSAPTYNSLTRNTIQIAGLSENHANARAITPECEVCKRRNVE</sequence>
<dbReference type="PANTHER" id="PTHR14663">
    <property type="entry name" value="METHYLTRANSFERASE NSUN7-RELATED"/>
    <property type="match status" value="1"/>
</dbReference>
<dbReference type="Proteomes" id="UP000801492">
    <property type="component" value="Unassembled WGS sequence"/>
</dbReference>
<gene>
    <name evidence="2" type="ORF">ILUMI_00907</name>
</gene>
<evidence type="ECO:0008006" key="4">
    <source>
        <dbReference type="Google" id="ProtNLM"/>
    </source>
</evidence>